<reference evidence="2 3" key="1">
    <citation type="submission" date="2017-11" db="EMBL/GenBank/DDBJ databases">
        <title>Bradyrhizobium forestalis sp. nov., an efficient nitrogen-fixing bacterium isolated from nodules of forest legume species in the Amazon.</title>
        <authorList>
            <person name="Costa E.M."/>
            <person name="Guimaraes A."/>
            <person name="Carvalho T.S."/>
            <person name="Rodrigues T.L."/>
            <person name="Ribeiro P.R.A."/>
            <person name="Lebbe L."/>
            <person name="Willems A."/>
            <person name="Moreira F.M.S."/>
        </authorList>
    </citation>
    <scope>NUCLEOTIDE SEQUENCE [LARGE SCALE GENOMIC DNA]</scope>
    <source>
        <strain evidence="2 3">INPA54B</strain>
    </source>
</reference>
<dbReference type="AlphaFoldDB" id="A0A2M8QZY1"/>
<sequence length="68" mass="7343">MLVETTPHPSEPVSTSEAALSHKGRGHSNAHLASTRSRAAANAQLLSRNKMRGTTSTSRELRPRAPLR</sequence>
<name>A0A2M8QZY1_9BRAD</name>
<dbReference type="Proteomes" id="UP000231194">
    <property type="component" value="Unassembled WGS sequence"/>
</dbReference>
<feature type="compositionally biased region" description="Basic and acidic residues" evidence="1">
    <location>
        <begin position="59"/>
        <end position="68"/>
    </location>
</feature>
<feature type="region of interest" description="Disordered" evidence="1">
    <location>
        <begin position="1"/>
        <end position="68"/>
    </location>
</feature>
<organism evidence="2 3">
    <name type="scientific">Bradyrhizobium forestalis</name>
    <dbReference type="NCBI Taxonomy" id="1419263"/>
    <lineage>
        <taxon>Bacteria</taxon>
        <taxon>Pseudomonadati</taxon>
        <taxon>Pseudomonadota</taxon>
        <taxon>Alphaproteobacteria</taxon>
        <taxon>Hyphomicrobiales</taxon>
        <taxon>Nitrobacteraceae</taxon>
        <taxon>Bradyrhizobium</taxon>
    </lineage>
</organism>
<proteinExistence type="predicted"/>
<dbReference type="EMBL" id="PGVG01000042">
    <property type="protein sequence ID" value="PJG51123.1"/>
    <property type="molecule type" value="Genomic_DNA"/>
</dbReference>
<protein>
    <submittedName>
        <fullName evidence="2">Uncharacterized protein</fullName>
    </submittedName>
</protein>
<comment type="caution">
    <text evidence="2">The sequence shown here is derived from an EMBL/GenBank/DDBJ whole genome shotgun (WGS) entry which is preliminary data.</text>
</comment>
<gene>
    <name evidence="2" type="ORF">CVM73_32565</name>
</gene>
<keyword evidence="3" id="KW-1185">Reference proteome</keyword>
<feature type="compositionally biased region" description="Polar residues" evidence="1">
    <location>
        <begin position="44"/>
        <end position="58"/>
    </location>
</feature>
<evidence type="ECO:0000313" key="2">
    <source>
        <dbReference type="EMBL" id="PJG51123.1"/>
    </source>
</evidence>
<evidence type="ECO:0000256" key="1">
    <source>
        <dbReference type="SAM" id="MobiDB-lite"/>
    </source>
</evidence>
<accession>A0A2M8QZY1</accession>
<evidence type="ECO:0000313" key="3">
    <source>
        <dbReference type="Proteomes" id="UP000231194"/>
    </source>
</evidence>